<feature type="compositionally biased region" description="Basic and acidic residues" evidence="1">
    <location>
        <begin position="183"/>
        <end position="201"/>
    </location>
</feature>
<dbReference type="EMBL" id="JQHM01000001">
    <property type="protein sequence ID" value="KFX07772.1"/>
    <property type="molecule type" value="Genomic_DNA"/>
</dbReference>
<evidence type="ECO:0000313" key="2">
    <source>
        <dbReference type="EMBL" id="KFX07772.1"/>
    </source>
</evidence>
<protein>
    <submittedName>
        <fullName evidence="2">Phage protein</fullName>
    </submittedName>
</protein>
<evidence type="ECO:0000313" key="5">
    <source>
        <dbReference type="Proteomes" id="UP000032874"/>
    </source>
</evidence>
<organism evidence="2 5">
    <name type="scientific">Pectobacterium betavasculorum</name>
    <dbReference type="NCBI Taxonomy" id="55207"/>
    <lineage>
        <taxon>Bacteria</taxon>
        <taxon>Pseudomonadati</taxon>
        <taxon>Pseudomonadota</taxon>
        <taxon>Gammaproteobacteria</taxon>
        <taxon>Enterobacterales</taxon>
        <taxon>Pectobacteriaceae</taxon>
        <taxon>Pectobacterium</taxon>
    </lineage>
</organism>
<keyword evidence="4" id="KW-1185">Reference proteome</keyword>
<sequence length="302" mass="33642">MARTKSQTVELVEDAPLAGDLNVKLNALTEHRMQVMAQFGDGLPYERDRIVHETKFYMAQSAEAMLEAGKRLVVLKECEPHGDLVDIIENDLGLPYRTAARMMQASAKYLSPALKSNMPALAHLGKTKLFELVTESDDDLIELAEGGTVAGMTLDDIDRMTSRELKAALREARETNTAQQRVLTDKNQKIDDLTTKLDKKSRIQPPPPDQEAEKLRKEVSAIAYEAEAAITVRLHSAFSTLTTFTSDNDVEPPYDFMAGLVCQIERALHHIREVFDLEAAPTGSERPTWLDAPEPQIPRTDA</sequence>
<reference evidence="4 5" key="1">
    <citation type="submission" date="2014-08" db="EMBL/GenBank/DDBJ databases">
        <title>Genome sequences of NCPPB Pectobacterium isolates.</title>
        <authorList>
            <person name="Glover R.H."/>
            <person name="Sapp M."/>
            <person name="Elphinstone J."/>
        </authorList>
    </citation>
    <scope>NUCLEOTIDE SEQUENCE [LARGE SCALE GENOMIC DNA]</scope>
    <source>
        <strain evidence="3 4">NCPPB 2793</strain>
        <strain evidence="2 5">NCPPB 2795</strain>
    </source>
</reference>
<evidence type="ECO:0000256" key="1">
    <source>
        <dbReference type="SAM" id="MobiDB-lite"/>
    </source>
</evidence>
<dbReference type="Proteomes" id="UP000032874">
    <property type="component" value="Unassembled WGS sequence"/>
</dbReference>
<accession>A0A093RX62</accession>
<dbReference type="eggNOG" id="ENOG502Z7QA">
    <property type="taxonomic scope" value="Bacteria"/>
</dbReference>
<proteinExistence type="predicted"/>
<dbReference type="Proteomes" id="UP000032869">
    <property type="component" value="Unassembled WGS sequence"/>
</dbReference>
<dbReference type="AlphaFoldDB" id="A0A093RX62"/>
<dbReference type="STRING" id="55207.KP22_06690"/>
<dbReference type="EMBL" id="JQHL01000005">
    <property type="protein sequence ID" value="KFX19795.1"/>
    <property type="molecule type" value="Genomic_DNA"/>
</dbReference>
<feature type="region of interest" description="Disordered" evidence="1">
    <location>
        <begin position="173"/>
        <end position="213"/>
    </location>
</feature>
<evidence type="ECO:0000313" key="4">
    <source>
        <dbReference type="Proteomes" id="UP000032869"/>
    </source>
</evidence>
<comment type="caution">
    <text evidence="2">The sequence shown here is derived from an EMBL/GenBank/DDBJ whole genome shotgun (WGS) entry which is preliminary data.</text>
</comment>
<dbReference type="RefSeq" id="WP_039305079.1">
    <property type="nucleotide sequence ID" value="NZ_JQHL01000005.1"/>
</dbReference>
<feature type="region of interest" description="Disordered" evidence="1">
    <location>
        <begin position="282"/>
        <end position="302"/>
    </location>
</feature>
<name>A0A093RX62_9GAMM</name>
<dbReference type="OrthoDB" id="8895840at2"/>
<gene>
    <name evidence="3" type="ORF">JV35_12830</name>
    <name evidence="2" type="ORF">KP22_06690</name>
</gene>
<evidence type="ECO:0000313" key="3">
    <source>
        <dbReference type="EMBL" id="KFX19795.1"/>
    </source>
</evidence>